<dbReference type="InterPro" id="IPR006311">
    <property type="entry name" value="TAT_signal"/>
</dbReference>
<proteinExistence type="predicted"/>
<name>A0ABN6P8G9_9PROT</name>
<dbReference type="NCBIfam" id="NF041384">
    <property type="entry name" value="YHS_seleno_dom"/>
    <property type="match status" value="1"/>
</dbReference>
<reference evidence="1 2" key="1">
    <citation type="journal article" date="2016" name="Microbes Environ.">
        <title>Phylogenetically diverse aerobic anoxygenic phototrophic bacteria isolated from epilithic biofilms in Tama river, Japan.</title>
        <authorList>
            <person name="Hirose S."/>
            <person name="Matsuura K."/>
            <person name="Haruta S."/>
        </authorList>
    </citation>
    <scope>NUCLEOTIDE SEQUENCE [LARGE SCALE GENOMIC DNA]</scope>
    <source>
        <strain evidence="1 2">S08</strain>
    </source>
</reference>
<evidence type="ECO:0000313" key="2">
    <source>
        <dbReference type="Proteomes" id="UP000831327"/>
    </source>
</evidence>
<sequence>MALSRRSMLWIIPGATVAVPLGALLLPKEGRAAQVNADRGIAVRGTDVVAYATQGRAVPGRAEFTHDWRGATWRFASAAHRDLFAADPERYAPAYGGFCAFAVSEGYTAPIDPAAWRIVDGRLFLNYDRSVQRRWEGDIPGRIARGDANWPALAAR</sequence>
<dbReference type="EMBL" id="AP025637">
    <property type="protein sequence ID" value="BDG75219.1"/>
    <property type="molecule type" value="Genomic_DNA"/>
</dbReference>
<organism evidence="1 2">
    <name type="scientific">Roseomonas fluvialis</name>
    <dbReference type="NCBI Taxonomy" id="1750527"/>
    <lineage>
        <taxon>Bacteria</taxon>
        <taxon>Pseudomonadati</taxon>
        <taxon>Pseudomonadota</taxon>
        <taxon>Alphaproteobacteria</taxon>
        <taxon>Acetobacterales</taxon>
        <taxon>Roseomonadaceae</taxon>
        <taxon>Roseomonas</taxon>
    </lineage>
</organism>
<accession>A0ABN6P8G9</accession>
<evidence type="ECO:0008006" key="3">
    <source>
        <dbReference type="Google" id="ProtNLM"/>
    </source>
</evidence>
<protein>
    <recommendedName>
        <fullName evidence="3">YHS domain protein</fullName>
    </recommendedName>
</protein>
<dbReference type="PROSITE" id="PS51318">
    <property type="entry name" value="TAT"/>
    <property type="match status" value="1"/>
</dbReference>
<keyword evidence="2" id="KW-1185">Reference proteome</keyword>
<dbReference type="Proteomes" id="UP000831327">
    <property type="component" value="Chromosome"/>
</dbReference>
<evidence type="ECO:0000313" key="1">
    <source>
        <dbReference type="EMBL" id="BDG75219.1"/>
    </source>
</evidence>
<dbReference type="RefSeq" id="WP_244457308.1">
    <property type="nucleotide sequence ID" value="NZ_AP025637.1"/>
</dbReference>
<gene>
    <name evidence="1" type="ORF">Rmf_51480</name>
</gene>